<gene>
    <name evidence="7" type="ORF">EZS27_012073</name>
</gene>
<dbReference type="InterPro" id="IPR050085">
    <property type="entry name" value="AGPR"/>
</dbReference>
<evidence type="ECO:0000256" key="3">
    <source>
        <dbReference type="ARBA" id="ARBA00022857"/>
    </source>
</evidence>
<dbReference type="PROSITE" id="PS01224">
    <property type="entry name" value="ARGC"/>
    <property type="match status" value="1"/>
</dbReference>
<dbReference type="NCBIfam" id="TIGR01850">
    <property type="entry name" value="argC"/>
    <property type="match status" value="1"/>
</dbReference>
<protein>
    <submittedName>
        <fullName evidence="7">N-acetyl-gamma-glutamyl-phosphate reductase</fullName>
        <ecNumber evidence="7">1.2.1.38</ecNumber>
    </submittedName>
</protein>
<dbReference type="SUPFAM" id="SSF55347">
    <property type="entry name" value="Glyceraldehyde-3-phosphate dehydrogenase-like, C-terminal domain"/>
    <property type="match status" value="1"/>
</dbReference>
<sequence length="322" mass="35960">MIKVGIIGGAGYTAGELIRVLLNHPEAEIIFVHSNSNAGNKIADIHGGLYGECNLTFTDELPLNNVDVLFFCTAHGDTRHFLENHPLPEDLKVIDLSMDYRMESDNHEFLYGLPELNRRAICKAKYVANPGCFATCIQLGLLPLAKHSMLNDDVMVNAITGSTGAGVKPSPTSHFSWRNNNISIYKPFAHQHIPEIKQSLKQLQPGFHSEIDFIPYRGDFPRGIFATLIVKSTMELPELVDIYEDYYQKDSFTHIVDENIDLKQVINTNKCLLHLEKHGDKLLLVSCIDNLLKGASGQAVHNMNLMFNLEETIGLKLKASGF</sequence>
<dbReference type="InterPro" id="IPR036291">
    <property type="entry name" value="NAD(P)-bd_dom_sf"/>
</dbReference>
<dbReference type="Pfam" id="PF01118">
    <property type="entry name" value="Semialdhyde_dh"/>
    <property type="match status" value="1"/>
</dbReference>
<accession>A0A5J4S1P1</accession>
<dbReference type="CDD" id="cd17895">
    <property type="entry name" value="AGPR_1_N"/>
    <property type="match status" value="1"/>
</dbReference>
<dbReference type="EMBL" id="SNRY01000489">
    <property type="protein sequence ID" value="KAA6340029.1"/>
    <property type="molecule type" value="Genomic_DNA"/>
</dbReference>
<evidence type="ECO:0000256" key="5">
    <source>
        <dbReference type="ARBA" id="ARBA00029440"/>
    </source>
</evidence>
<keyword evidence="1" id="KW-0055">Arginine biosynthesis</keyword>
<evidence type="ECO:0000256" key="4">
    <source>
        <dbReference type="ARBA" id="ARBA00023002"/>
    </source>
</evidence>
<dbReference type="InterPro" id="IPR058924">
    <property type="entry name" value="AGPR_dimerisation_dom"/>
</dbReference>
<dbReference type="SUPFAM" id="SSF51735">
    <property type="entry name" value="NAD(P)-binding Rossmann-fold domains"/>
    <property type="match status" value="1"/>
</dbReference>
<dbReference type="GO" id="GO:0051287">
    <property type="term" value="F:NAD binding"/>
    <property type="evidence" value="ECO:0007669"/>
    <property type="project" value="InterPro"/>
</dbReference>
<evidence type="ECO:0000256" key="2">
    <source>
        <dbReference type="ARBA" id="ARBA00022605"/>
    </source>
</evidence>
<evidence type="ECO:0000256" key="1">
    <source>
        <dbReference type="ARBA" id="ARBA00022571"/>
    </source>
</evidence>
<dbReference type="PANTHER" id="PTHR32338:SF10">
    <property type="entry name" value="N-ACETYL-GAMMA-GLUTAMYL-PHOSPHATE REDUCTASE, CHLOROPLASTIC-RELATED"/>
    <property type="match status" value="1"/>
</dbReference>
<feature type="domain" description="Semialdehyde dehydrogenase NAD-binding" evidence="6">
    <location>
        <begin position="3"/>
        <end position="124"/>
    </location>
</feature>
<comment type="caution">
    <text evidence="7">The sequence shown here is derived from an EMBL/GenBank/DDBJ whole genome shotgun (WGS) entry which is preliminary data.</text>
</comment>
<dbReference type="InterPro" id="IPR023013">
    <property type="entry name" value="AGPR_AS"/>
</dbReference>
<dbReference type="InterPro" id="IPR000706">
    <property type="entry name" value="AGPR_type-1"/>
</dbReference>
<reference evidence="7" key="1">
    <citation type="submission" date="2019-03" db="EMBL/GenBank/DDBJ databases">
        <title>Single cell metagenomics reveals metabolic interactions within the superorganism composed of flagellate Streblomastix strix and complex community of Bacteroidetes bacteria on its surface.</title>
        <authorList>
            <person name="Treitli S.C."/>
            <person name="Kolisko M."/>
            <person name="Husnik F."/>
            <person name="Keeling P."/>
            <person name="Hampl V."/>
        </authorList>
    </citation>
    <scope>NUCLEOTIDE SEQUENCE</scope>
    <source>
        <strain evidence="7">STM</strain>
    </source>
</reference>
<keyword evidence="4 7" id="KW-0560">Oxidoreductase</keyword>
<dbReference type="PANTHER" id="PTHR32338">
    <property type="entry name" value="N-ACETYL-GAMMA-GLUTAMYL-PHOSPHATE REDUCTASE, CHLOROPLASTIC-RELATED-RELATED"/>
    <property type="match status" value="1"/>
</dbReference>
<keyword evidence="2" id="KW-0028">Amino-acid biosynthesis</keyword>
<dbReference type="GO" id="GO:0003942">
    <property type="term" value="F:N-acetyl-gamma-glutamyl-phosphate reductase activity"/>
    <property type="evidence" value="ECO:0007669"/>
    <property type="project" value="UniProtKB-EC"/>
</dbReference>
<proteinExistence type="inferred from homology"/>
<dbReference type="Gene3D" id="3.40.50.720">
    <property type="entry name" value="NAD(P)-binding Rossmann-like Domain"/>
    <property type="match status" value="1"/>
</dbReference>
<dbReference type="InterPro" id="IPR000534">
    <property type="entry name" value="Semialdehyde_DH_NAD-bd"/>
</dbReference>
<comment type="pathway">
    <text evidence="5">Amino-acid biosynthesis.</text>
</comment>
<dbReference type="Gene3D" id="3.30.360.10">
    <property type="entry name" value="Dihydrodipicolinate Reductase, domain 2"/>
    <property type="match status" value="1"/>
</dbReference>
<evidence type="ECO:0000259" key="6">
    <source>
        <dbReference type="SMART" id="SM00859"/>
    </source>
</evidence>
<dbReference type="GO" id="GO:0070401">
    <property type="term" value="F:NADP+ binding"/>
    <property type="evidence" value="ECO:0007669"/>
    <property type="project" value="InterPro"/>
</dbReference>
<dbReference type="GO" id="GO:0006526">
    <property type="term" value="P:L-arginine biosynthetic process"/>
    <property type="evidence" value="ECO:0007669"/>
    <property type="project" value="UniProtKB-KW"/>
</dbReference>
<dbReference type="HAMAP" id="MF_00150">
    <property type="entry name" value="ArgC_type1"/>
    <property type="match status" value="1"/>
</dbReference>
<dbReference type="EC" id="1.2.1.38" evidence="7"/>
<dbReference type="AlphaFoldDB" id="A0A5J4S1P1"/>
<organism evidence="7">
    <name type="scientific">termite gut metagenome</name>
    <dbReference type="NCBI Taxonomy" id="433724"/>
    <lineage>
        <taxon>unclassified sequences</taxon>
        <taxon>metagenomes</taxon>
        <taxon>organismal metagenomes</taxon>
    </lineage>
</organism>
<evidence type="ECO:0000313" key="7">
    <source>
        <dbReference type="EMBL" id="KAA6340029.1"/>
    </source>
</evidence>
<dbReference type="SMART" id="SM00859">
    <property type="entry name" value="Semialdhyde_dh"/>
    <property type="match status" value="1"/>
</dbReference>
<dbReference type="CDD" id="cd23934">
    <property type="entry name" value="AGPR_1_C"/>
    <property type="match status" value="1"/>
</dbReference>
<dbReference type="Pfam" id="PF22698">
    <property type="entry name" value="Semialdhyde_dhC_1"/>
    <property type="match status" value="1"/>
</dbReference>
<name>A0A5J4S1P1_9ZZZZ</name>
<keyword evidence="3" id="KW-0521">NADP</keyword>